<organism evidence="2 3">
    <name type="scientific">Eiseniibacteriota bacterium</name>
    <dbReference type="NCBI Taxonomy" id="2212470"/>
    <lineage>
        <taxon>Bacteria</taxon>
        <taxon>Candidatus Eiseniibacteriota</taxon>
    </lineage>
</organism>
<keyword evidence="1" id="KW-0732">Signal</keyword>
<evidence type="ECO:0000313" key="3">
    <source>
        <dbReference type="Proteomes" id="UP000697710"/>
    </source>
</evidence>
<evidence type="ECO:0000313" key="2">
    <source>
        <dbReference type="EMBL" id="MCA9727692.1"/>
    </source>
</evidence>
<protein>
    <recommendedName>
        <fullName evidence="4">FlgD Ig-like domain-containing protein</fullName>
    </recommendedName>
</protein>
<accession>A0A956RPS6</accession>
<evidence type="ECO:0008006" key="4">
    <source>
        <dbReference type="Google" id="ProtNLM"/>
    </source>
</evidence>
<gene>
    <name evidence="2" type="ORF">KC729_08410</name>
</gene>
<evidence type="ECO:0000256" key="1">
    <source>
        <dbReference type="SAM" id="SignalP"/>
    </source>
</evidence>
<dbReference type="Gene3D" id="2.130.10.10">
    <property type="entry name" value="YVTN repeat-like/Quinoprotein amine dehydrogenase"/>
    <property type="match status" value="1"/>
</dbReference>
<reference evidence="2" key="1">
    <citation type="submission" date="2020-04" db="EMBL/GenBank/DDBJ databases">
        <authorList>
            <person name="Zhang T."/>
        </authorList>
    </citation>
    <scope>NUCLEOTIDE SEQUENCE</scope>
    <source>
        <strain evidence="2">HKST-UBA01</strain>
    </source>
</reference>
<reference evidence="2" key="2">
    <citation type="journal article" date="2021" name="Microbiome">
        <title>Successional dynamics and alternative stable states in a saline activated sludge microbial community over 9 years.</title>
        <authorList>
            <person name="Wang Y."/>
            <person name="Ye J."/>
            <person name="Ju F."/>
            <person name="Liu L."/>
            <person name="Boyd J.A."/>
            <person name="Deng Y."/>
            <person name="Parks D.H."/>
            <person name="Jiang X."/>
            <person name="Yin X."/>
            <person name="Woodcroft B.J."/>
            <person name="Tyson G.W."/>
            <person name="Hugenholtz P."/>
            <person name="Polz M.F."/>
            <person name="Zhang T."/>
        </authorList>
    </citation>
    <scope>NUCLEOTIDE SEQUENCE</scope>
    <source>
        <strain evidence="2">HKST-UBA01</strain>
    </source>
</reference>
<feature type="signal peptide" evidence="1">
    <location>
        <begin position="1"/>
        <end position="21"/>
    </location>
</feature>
<name>A0A956RPS6_UNCEI</name>
<feature type="chain" id="PRO_5036819001" description="FlgD Ig-like domain-containing protein" evidence="1">
    <location>
        <begin position="22"/>
        <end position="469"/>
    </location>
</feature>
<dbReference type="InterPro" id="IPR011048">
    <property type="entry name" value="Haem_d1_sf"/>
</dbReference>
<dbReference type="Proteomes" id="UP000697710">
    <property type="component" value="Unassembled WGS sequence"/>
</dbReference>
<dbReference type="AlphaFoldDB" id="A0A956RPS6"/>
<sequence>MTMLRVRLCHVLAFVFTFAFALDARSHSIRADELLALTTDFSTGSLSSVALDDPWNADLDVASVCADAVGRSYGGLFYVVNRLGCDNIQVIDPAQGYATVREFSVGSGSNPQDIAFASPNRAFVSRYDRTTLLEIDPGTGATVDSLSLAAFADGDGLPEMHRIWLQGKYLYVQLQRLDRNDGYQPVAPSYLVVIDIDAWEVVDTDPQAPGVNAIPLTGLNPTGPMEIDRTTGDLLVPESGRFLELDGGLDRIDLFRWKAEGFAVSESALGGDLLHFAQWDGARAYAIVSDAGFNTCLVAFHPLLGTNLGTVYCSDGFELADCVTSAEGWLYVADRDFIDPGVRIFHAGTGQPEGDLVPTGLPPFELIVHRPANSGGPTLPPLFASGPSPNPARVETNLQLARELAAAGGEIRIVDAGGRGLRSLPIPRDGRVVWDLRDSRGVSVPTGRYWLRAEGAPGTEAAKAVVVLR</sequence>
<comment type="caution">
    <text evidence="2">The sequence shown here is derived from an EMBL/GenBank/DDBJ whole genome shotgun (WGS) entry which is preliminary data.</text>
</comment>
<dbReference type="InterPro" id="IPR015943">
    <property type="entry name" value="WD40/YVTN_repeat-like_dom_sf"/>
</dbReference>
<dbReference type="EMBL" id="JAGQHR010000215">
    <property type="protein sequence ID" value="MCA9727692.1"/>
    <property type="molecule type" value="Genomic_DNA"/>
</dbReference>
<dbReference type="SUPFAM" id="SSF51004">
    <property type="entry name" value="C-terminal (heme d1) domain of cytochrome cd1-nitrite reductase"/>
    <property type="match status" value="1"/>
</dbReference>
<proteinExistence type="predicted"/>